<evidence type="ECO:0000259" key="1">
    <source>
        <dbReference type="PROSITE" id="PS50195"/>
    </source>
</evidence>
<feature type="non-terminal residue" evidence="2">
    <location>
        <position position="1"/>
    </location>
</feature>
<dbReference type="OrthoDB" id="1278353at2759"/>
<accession>A0A8K0NXI1</accession>
<feature type="domain" description="PX" evidence="1">
    <location>
        <begin position="1"/>
        <end position="122"/>
    </location>
</feature>
<dbReference type="InterPro" id="IPR001683">
    <property type="entry name" value="PX_dom"/>
</dbReference>
<dbReference type="Pfam" id="PF00787">
    <property type="entry name" value="PX"/>
    <property type="match status" value="1"/>
</dbReference>
<keyword evidence="3" id="KW-1185">Reference proteome</keyword>
<sequence>MAPKSDNWTRKFIITDPRRHPKGFTVYKVTSIVYPKSSPEAATKVTVWKRYNDFKKLHKELHIKHKKLHLKDKFPPFAKGKFFGRYEEEVIEERRQCAIKLLEFIAEHPPLFTSQVFLKFFE</sequence>
<evidence type="ECO:0000313" key="2">
    <source>
        <dbReference type="EMBL" id="KAG8228110.1"/>
    </source>
</evidence>
<comment type="caution">
    <text evidence="2">The sequence shown here is derived from an EMBL/GenBank/DDBJ whole genome shotgun (WGS) entry which is preliminary data.</text>
</comment>
<reference evidence="2" key="1">
    <citation type="submission" date="2013-04" db="EMBL/GenBank/DDBJ databases">
        <authorList>
            <person name="Qu J."/>
            <person name="Murali S.C."/>
            <person name="Bandaranaike D."/>
            <person name="Bellair M."/>
            <person name="Blankenburg K."/>
            <person name="Chao H."/>
            <person name="Dinh H."/>
            <person name="Doddapaneni H."/>
            <person name="Downs B."/>
            <person name="Dugan-Rocha S."/>
            <person name="Elkadiri S."/>
            <person name="Gnanaolivu R.D."/>
            <person name="Hernandez B."/>
            <person name="Javaid M."/>
            <person name="Jayaseelan J.C."/>
            <person name="Lee S."/>
            <person name="Li M."/>
            <person name="Ming W."/>
            <person name="Munidasa M."/>
            <person name="Muniz J."/>
            <person name="Nguyen L."/>
            <person name="Ongeri F."/>
            <person name="Osuji N."/>
            <person name="Pu L.-L."/>
            <person name="Puazo M."/>
            <person name="Qu C."/>
            <person name="Quiroz J."/>
            <person name="Raj R."/>
            <person name="Weissenberger G."/>
            <person name="Xin Y."/>
            <person name="Zou X."/>
            <person name="Han Y."/>
            <person name="Richards S."/>
            <person name="Worley K."/>
            <person name="Muzny D."/>
            <person name="Gibbs R."/>
        </authorList>
    </citation>
    <scope>NUCLEOTIDE SEQUENCE</scope>
    <source>
        <strain evidence="2">Sampled in the wild</strain>
    </source>
</reference>
<gene>
    <name evidence="2" type="ORF">J437_LFUL000112</name>
</gene>
<dbReference type="EMBL" id="KZ308359">
    <property type="protein sequence ID" value="KAG8228110.1"/>
    <property type="molecule type" value="Genomic_DNA"/>
</dbReference>
<dbReference type="SMART" id="SM00312">
    <property type="entry name" value="PX"/>
    <property type="match status" value="1"/>
</dbReference>
<evidence type="ECO:0000313" key="3">
    <source>
        <dbReference type="Proteomes" id="UP000792457"/>
    </source>
</evidence>
<organism evidence="2 3">
    <name type="scientific">Ladona fulva</name>
    <name type="common">Scarce chaser dragonfly</name>
    <name type="synonym">Libellula fulva</name>
    <dbReference type="NCBI Taxonomy" id="123851"/>
    <lineage>
        <taxon>Eukaryota</taxon>
        <taxon>Metazoa</taxon>
        <taxon>Ecdysozoa</taxon>
        <taxon>Arthropoda</taxon>
        <taxon>Hexapoda</taxon>
        <taxon>Insecta</taxon>
        <taxon>Pterygota</taxon>
        <taxon>Palaeoptera</taxon>
        <taxon>Odonata</taxon>
        <taxon>Epiprocta</taxon>
        <taxon>Anisoptera</taxon>
        <taxon>Libelluloidea</taxon>
        <taxon>Libellulidae</taxon>
        <taxon>Ladona</taxon>
    </lineage>
</organism>
<dbReference type="Proteomes" id="UP000792457">
    <property type="component" value="Unassembled WGS sequence"/>
</dbReference>
<dbReference type="InterPro" id="IPR051866">
    <property type="entry name" value="Intracell_Sig-Traffick_Protein"/>
</dbReference>
<dbReference type="PROSITE" id="PS50195">
    <property type="entry name" value="PX"/>
    <property type="match status" value="1"/>
</dbReference>
<name>A0A8K0NXI1_LADFU</name>
<dbReference type="AlphaFoldDB" id="A0A8K0NXI1"/>
<dbReference type="InterPro" id="IPR036871">
    <property type="entry name" value="PX_dom_sf"/>
</dbReference>
<dbReference type="Gene3D" id="3.30.1520.10">
    <property type="entry name" value="Phox-like domain"/>
    <property type="match status" value="1"/>
</dbReference>
<protein>
    <recommendedName>
        <fullName evidence="1">PX domain-containing protein</fullName>
    </recommendedName>
</protein>
<dbReference type="SUPFAM" id="SSF64268">
    <property type="entry name" value="PX domain"/>
    <property type="match status" value="1"/>
</dbReference>
<dbReference type="PANTHER" id="PTHR15508">
    <property type="entry name" value="RIBOSOMAL PROTEIN S6 KINASE"/>
    <property type="match status" value="1"/>
</dbReference>
<reference evidence="2" key="2">
    <citation type="submission" date="2017-10" db="EMBL/GenBank/DDBJ databases">
        <title>Ladona fulva Genome sequencing and assembly.</title>
        <authorList>
            <person name="Murali S."/>
            <person name="Richards S."/>
            <person name="Bandaranaike D."/>
            <person name="Bellair M."/>
            <person name="Blankenburg K."/>
            <person name="Chao H."/>
            <person name="Dinh H."/>
            <person name="Doddapaneni H."/>
            <person name="Dugan-Rocha S."/>
            <person name="Elkadiri S."/>
            <person name="Gnanaolivu R."/>
            <person name="Hernandez B."/>
            <person name="Skinner E."/>
            <person name="Javaid M."/>
            <person name="Lee S."/>
            <person name="Li M."/>
            <person name="Ming W."/>
            <person name="Munidasa M."/>
            <person name="Muniz J."/>
            <person name="Nguyen L."/>
            <person name="Hughes D."/>
            <person name="Osuji N."/>
            <person name="Pu L.-L."/>
            <person name="Puazo M."/>
            <person name="Qu C."/>
            <person name="Quiroz J."/>
            <person name="Raj R."/>
            <person name="Weissenberger G."/>
            <person name="Xin Y."/>
            <person name="Zou X."/>
            <person name="Han Y."/>
            <person name="Worley K."/>
            <person name="Muzny D."/>
            <person name="Gibbs R."/>
        </authorList>
    </citation>
    <scope>NUCLEOTIDE SEQUENCE</scope>
    <source>
        <strain evidence="2">Sampled in the wild</strain>
    </source>
</reference>
<dbReference type="GO" id="GO:0035091">
    <property type="term" value="F:phosphatidylinositol binding"/>
    <property type="evidence" value="ECO:0007669"/>
    <property type="project" value="InterPro"/>
</dbReference>
<proteinExistence type="predicted"/>
<dbReference type="PANTHER" id="PTHR15508:SF8">
    <property type="entry name" value="LD24550P"/>
    <property type="match status" value="1"/>
</dbReference>